<feature type="transmembrane region" description="Helical" evidence="1">
    <location>
        <begin position="213"/>
        <end position="236"/>
    </location>
</feature>
<evidence type="ECO:0008006" key="4">
    <source>
        <dbReference type="Google" id="ProtNLM"/>
    </source>
</evidence>
<dbReference type="KEGG" id="mtab:MTABA_v1c04970"/>
<dbReference type="EMBL" id="CP024969">
    <property type="protein sequence ID" value="ATZ21695.1"/>
    <property type="molecule type" value="Genomic_DNA"/>
</dbReference>
<accession>A0A2K8P7X1</accession>
<organism evidence="2 3">
    <name type="scientific">Mesoplasma tabanidae</name>
    <dbReference type="NCBI Taxonomy" id="219745"/>
    <lineage>
        <taxon>Bacteria</taxon>
        <taxon>Bacillati</taxon>
        <taxon>Mycoplasmatota</taxon>
        <taxon>Mollicutes</taxon>
        <taxon>Entomoplasmatales</taxon>
        <taxon>Entomoplasmataceae</taxon>
        <taxon>Mesoplasma</taxon>
    </lineage>
</organism>
<evidence type="ECO:0000313" key="2">
    <source>
        <dbReference type="EMBL" id="ATZ21695.1"/>
    </source>
</evidence>
<feature type="transmembrane region" description="Helical" evidence="1">
    <location>
        <begin position="29"/>
        <end position="57"/>
    </location>
</feature>
<feature type="transmembrane region" description="Helical" evidence="1">
    <location>
        <begin position="178"/>
        <end position="201"/>
    </location>
</feature>
<gene>
    <name evidence="2" type="ORF">MTABA_v1c04970</name>
</gene>
<keyword evidence="1" id="KW-0812">Transmembrane</keyword>
<sequence>MKENITIKEKPSKEEKKFNRKVKHRKNGILLNLFGSSTIIIGLILFSIILFLLFTYIKQEKIISVVDSFEKDLKTNVEKLINDAIQAVKDKANSKEIYNEIINKLNTTGITITVDNKEIQLKSEDVINLFNQILPEEKFEQLINDFLDFGEVKIPENINLDFLRDLIKKLNIDNFNQITLILLIAFTGLSIINLLNIIFAWKLILTKNKVIKCLFIITSVLSINIFNWIGSLVYLINDKEEVF</sequence>
<evidence type="ECO:0000256" key="1">
    <source>
        <dbReference type="SAM" id="Phobius"/>
    </source>
</evidence>
<reference evidence="2 3" key="1">
    <citation type="submission" date="2017-11" db="EMBL/GenBank/DDBJ databases">
        <title>Genome sequence of Mesoplasma tabanidae BARC 857 (ATCC 49584).</title>
        <authorList>
            <person name="Lo W.-S."/>
            <person name="Kuo C.-H."/>
        </authorList>
    </citation>
    <scope>NUCLEOTIDE SEQUENCE [LARGE SCALE GENOMIC DNA]</scope>
    <source>
        <strain evidence="2 3">BARC 857</strain>
    </source>
</reference>
<dbReference type="AlphaFoldDB" id="A0A2K8P7X1"/>
<dbReference type="RefSeq" id="WP_100679620.1">
    <property type="nucleotide sequence ID" value="NZ_CP024969.1"/>
</dbReference>
<dbReference type="OrthoDB" id="392072at2"/>
<keyword evidence="1" id="KW-0472">Membrane</keyword>
<keyword evidence="3" id="KW-1185">Reference proteome</keyword>
<dbReference type="Proteomes" id="UP000232223">
    <property type="component" value="Chromosome"/>
</dbReference>
<proteinExistence type="predicted"/>
<name>A0A2K8P7X1_9MOLU</name>
<evidence type="ECO:0000313" key="3">
    <source>
        <dbReference type="Proteomes" id="UP000232223"/>
    </source>
</evidence>
<keyword evidence="1" id="KW-1133">Transmembrane helix</keyword>
<protein>
    <recommendedName>
        <fullName evidence="4">Transmembrane protein</fullName>
    </recommendedName>
</protein>